<dbReference type="OrthoDB" id="275876at2759"/>
<evidence type="ECO:0000256" key="2">
    <source>
        <dbReference type="ARBA" id="ARBA00010528"/>
    </source>
</evidence>
<reference evidence="9 10" key="1">
    <citation type="submission" date="2015-07" db="EMBL/GenBank/DDBJ databases">
        <title>The genome of Melipona quadrifasciata.</title>
        <authorList>
            <person name="Pan H."/>
            <person name="Kapheim K."/>
        </authorList>
    </citation>
    <scope>NUCLEOTIDE SEQUENCE [LARGE SCALE GENOMIC DNA]</scope>
    <source>
        <strain evidence="9">0111107301</strain>
        <tissue evidence="9">Whole body</tissue>
    </source>
</reference>
<dbReference type="GO" id="GO:0005743">
    <property type="term" value="C:mitochondrial inner membrane"/>
    <property type="evidence" value="ECO:0007669"/>
    <property type="project" value="UniProtKB-ARBA"/>
</dbReference>
<dbReference type="GO" id="GO:1990904">
    <property type="term" value="C:ribonucleoprotein complex"/>
    <property type="evidence" value="ECO:0007669"/>
    <property type="project" value="UniProtKB-KW"/>
</dbReference>
<dbReference type="AlphaFoldDB" id="A0A0M9A2X3"/>
<evidence type="ECO:0000256" key="4">
    <source>
        <dbReference type="ARBA" id="ARBA00023128"/>
    </source>
</evidence>
<dbReference type="STRING" id="166423.A0A0M9A2X3"/>
<evidence type="ECO:0000313" key="9">
    <source>
        <dbReference type="EMBL" id="KOX75346.1"/>
    </source>
</evidence>
<evidence type="ECO:0000256" key="8">
    <source>
        <dbReference type="SAM" id="MobiDB-lite"/>
    </source>
</evidence>
<dbReference type="GO" id="GO:0006412">
    <property type="term" value="P:translation"/>
    <property type="evidence" value="ECO:0007669"/>
    <property type="project" value="InterPro"/>
</dbReference>
<keyword evidence="10" id="KW-1185">Reference proteome</keyword>
<comment type="similarity">
    <text evidence="2">Belongs to the universal ribosomal protein uL4 family.</text>
</comment>
<evidence type="ECO:0000256" key="1">
    <source>
        <dbReference type="ARBA" id="ARBA00004173"/>
    </source>
</evidence>
<dbReference type="InterPro" id="IPR013005">
    <property type="entry name" value="Ribosomal_uL4-like"/>
</dbReference>
<dbReference type="InterPro" id="IPR002136">
    <property type="entry name" value="Ribosomal_uL4"/>
</dbReference>
<dbReference type="GO" id="GO:0005840">
    <property type="term" value="C:ribosome"/>
    <property type="evidence" value="ECO:0007669"/>
    <property type="project" value="UniProtKB-KW"/>
</dbReference>
<feature type="region of interest" description="Disordered" evidence="8">
    <location>
        <begin position="109"/>
        <end position="139"/>
    </location>
</feature>
<evidence type="ECO:0000256" key="7">
    <source>
        <dbReference type="ARBA" id="ARBA00082711"/>
    </source>
</evidence>
<dbReference type="FunFam" id="3.40.1370.10:FF:000005">
    <property type="entry name" value="39S ribosomal protein L4, mitochondrial"/>
    <property type="match status" value="1"/>
</dbReference>
<keyword evidence="3 9" id="KW-0689">Ribosomal protein</keyword>
<dbReference type="Proteomes" id="UP000053105">
    <property type="component" value="Unassembled WGS sequence"/>
</dbReference>
<dbReference type="Pfam" id="PF00573">
    <property type="entry name" value="Ribosomal_L4"/>
    <property type="match status" value="1"/>
</dbReference>
<dbReference type="GO" id="GO:0003735">
    <property type="term" value="F:structural constituent of ribosome"/>
    <property type="evidence" value="ECO:0007669"/>
    <property type="project" value="InterPro"/>
</dbReference>
<comment type="subcellular location">
    <subcellularLocation>
        <location evidence="1">Mitochondrion</location>
    </subcellularLocation>
</comment>
<dbReference type="PANTHER" id="PTHR10746:SF6">
    <property type="entry name" value="LARGE RIBOSOMAL SUBUNIT PROTEIN UL4M"/>
    <property type="match status" value="1"/>
</dbReference>
<evidence type="ECO:0000313" key="10">
    <source>
        <dbReference type="Proteomes" id="UP000053105"/>
    </source>
</evidence>
<evidence type="ECO:0000256" key="6">
    <source>
        <dbReference type="ARBA" id="ARBA00040565"/>
    </source>
</evidence>
<dbReference type="SUPFAM" id="SSF52166">
    <property type="entry name" value="Ribosomal protein L4"/>
    <property type="match status" value="1"/>
</dbReference>
<dbReference type="InterPro" id="IPR023574">
    <property type="entry name" value="Ribosomal_uL4_dom_sf"/>
</dbReference>
<gene>
    <name evidence="9" type="ORF">WN51_13216</name>
</gene>
<dbReference type="Gene3D" id="3.40.1370.10">
    <property type="match status" value="1"/>
</dbReference>
<keyword evidence="4" id="KW-0496">Mitochondrion</keyword>
<protein>
    <recommendedName>
        <fullName evidence="6">Large ribosomal subunit protein uL4m</fullName>
    </recommendedName>
    <alternativeName>
        <fullName evidence="7">39S ribosomal protein L4, mitochondrial</fullName>
    </alternativeName>
</protein>
<evidence type="ECO:0000256" key="3">
    <source>
        <dbReference type="ARBA" id="ARBA00022980"/>
    </source>
</evidence>
<dbReference type="NCBIfam" id="TIGR03953">
    <property type="entry name" value="rplD_bact"/>
    <property type="match status" value="1"/>
</dbReference>
<dbReference type="PANTHER" id="PTHR10746">
    <property type="entry name" value="50S RIBOSOMAL PROTEIN L4"/>
    <property type="match status" value="1"/>
</dbReference>
<name>A0A0M9A2X3_9HYME</name>
<keyword evidence="5" id="KW-0687">Ribonucleoprotein</keyword>
<dbReference type="EMBL" id="KQ435765">
    <property type="protein sequence ID" value="KOX75346.1"/>
    <property type="molecule type" value="Genomic_DNA"/>
</dbReference>
<proteinExistence type="inferred from homology"/>
<sequence length="280" mass="32662">MLTLRNIVTKLQIHSKQVTYCTKAIVEQTSPIISKKSYEDENYFYQRPREVWLENIDTVERKKLGLVFLHPDVYAASPRIDIIQQNIRWQRMYRFVCYAHTKIRSEVRGGGRKPWPQKGQGRARHSSIRSPLWRGGGVVHGPRSPTTHFYMLPFYTRVVGLTSTLSVKLAQDDLYIINDLEIPSNEPSYVEELIEKRHWGPSVLFVDTDDFMPINITEATDAIKHVNLMPVYGLNVYSMLKHDTLVLTERAARLIEDKILHHLHRPDSHKLMSKFKINQQ</sequence>
<evidence type="ECO:0000256" key="5">
    <source>
        <dbReference type="ARBA" id="ARBA00023274"/>
    </source>
</evidence>
<organism evidence="9 10">
    <name type="scientific">Melipona quadrifasciata</name>
    <dbReference type="NCBI Taxonomy" id="166423"/>
    <lineage>
        <taxon>Eukaryota</taxon>
        <taxon>Metazoa</taxon>
        <taxon>Ecdysozoa</taxon>
        <taxon>Arthropoda</taxon>
        <taxon>Hexapoda</taxon>
        <taxon>Insecta</taxon>
        <taxon>Pterygota</taxon>
        <taxon>Neoptera</taxon>
        <taxon>Endopterygota</taxon>
        <taxon>Hymenoptera</taxon>
        <taxon>Apocrita</taxon>
        <taxon>Aculeata</taxon>
        <taxon>Apoidea</taxon>
        <taxon>Anthophila</taxon>
        <taxon>Apidae</taxon>
        <taxon>Melipona</taxon>
    </lineage>
</organism>
<accession>A0A0M9A2X3</accession>